<keyword evidence="2" id="KW-1185">Reference proteome</keyword>
<reference evidence="2" key="1">
    <citation type="journal article" date="2019" name="Int. J. Syst. Evol. Microbiol.">
        <title>The Global Catalogue of Microorganisms (GCM) 10K type strain sequencing project: providing services to taxonomists for standard genome sequencing and annotation.</title>
        <authorList>
            <consortium name="The Broad Institute Genomics Platform"/>
            <consortium name="The Broad Institute Genome Sequencing Center for Infectious Disease"/>
            <person name="Wu L."/>
            <person name="Ma J."/>
        </authorList>
    </citation>
    <scope>NUCLEOTIDE SEQUENCE [LARGE SCALE GENOMIC DNA]</scope>
    <source>
        <strain evidence="2">KCTC 22228</strain>
    </source>
</reference>
<dbReference type="SUPFAM" id="SSF56059">
    <property type="entry name" value="Glutathione synthetase ATP-binding domain-like"/>
    <property type="match status" value="1"/>
</dbReference>
<dbReference type="RefSeq" id="WP_189472007.1">
    <property type="nucleotide sequence ID" value="NZ_BMXS01000026.1"/>
</dbReference>
<protein>
    <recommendedName>
        <fullName evidence="3">Glycosyltransferase</fullName>
    </recommendedName>
</protein>
<accession>A0ABQ2Z717</accession>
<name>A0ABQ2Z717_9GAMM</name>
<sequence>MEKFSLKFFRNILNIVPYTRFGDAIYYYIKFYRAHSRLPKDNSCLINDYFFKIKSSSEIERVLRQLSSDKYLVKYFVESMLGKDFVPVTYCLLTSEEDVKNFVADHPCVIKPTHLSGCVYFKKPGERLAESECNSLCDSLKKNLYFLRRERNYKNLTPAIIVEEQVDNSKSIRDYKVFCYKGSPRFIQVDSERHFSHKRNLYTTDWEFLDVTYNKPVGDVIPPPKNLESILEAAKVLSSKFESARIDFFIVGDKFYVGEITHVPEQAHGRFQSVNDERLISEIYFNV</sequence>
<dbReference type="EMBL" id="BMXS01000026">
    <property type="protein sequence ID" value="GGY06665.1"/>
    <property type="molecule type" value="Genomic_DNA"/>
</dbReference>
<comment type="caution">
    <text evidence="1">The sequence shown here is derived from an EMBL/GenBank/DDBJ whole genome shotgun (WGS) entry which is preliminary data.</text>
</comment>
<dbReference type="Proteomes" id="UP000653056">
    <property type="component" value="Unassembled WGS sequence"/>
</dbReference>
<dbReference type="InterPro" id="IPR029465">
    <property type="entry name" value="ATPgrasp_TupA"/>
</dbReference>
<evidence type="ECO:0008006" key="3">
    <source>
        <dbReference type="Google" id="ProtNLM"/>
    </source>
</evidence>
<organism evidence="1 2">
    <name type="scientific">Litchfieldella qijiaojingensis</name>
    <dbReference type="NCBI Taxonomy" id="980347"/>
    <lineage>
        <taxon>Bacteria</taxon>
        <taxon>Pseudomonadati</taxon>
        <taxon>Pseudomonadota</taxon>
        <taxon>Gammaproteobacteria</taxon>
        <taxon>Oceanospirillales</taxon>
        <taxon>Halomonadaceae</taxon>
        <taxon>Litchfieldella</taxon>
    </lineage>
</organism>
<proteinExistence type="predicted"/>
<dbReference type="Pfam" id="PF14305">
    <property type="entry name" value="ATPgrasp_TupA"/>
    <property type="match status" value="1"/>
</dbReference>
<evidence type="ECO:0000313" key="1">
    <source>
        <dbReference type="EMBL" id="GGY06665.1"/>
    </source>
</evidence>
<evidence type="ECO:0000313" key="2">
    <source>
        <dbReference type="Proteomes" id="UP000653056"/>
    </source>
</evidence>
<gene>
    <name evidence="1" type="ORF">GCM10007160_37790</name>
</gene>